<evidence type="ECO:0000313" key="8">
    <source>
        <dbReference type="Proteomes" id="UP000488521"/>
    </source>
</evidence>
<feature type="domain" description="HTH araC/xylS-type" evidence="6">
    <location>
        <begin position="856"/>
        <end position="956"/>
    </location>
</feature>
<dbReference type="PANTHER" id="PTHR43547">
    <property type="entry name" value="TWO-COMPONENT HISTIDINE KINASE"/>
    <property type="match status" value="1"/>
</dbReference>
<dbReference type="InterPro" id="IPR009057">
    <property type="entry name" value="Homeodomain-like_sf"/>
</dbReference>
<dbReference type="Pfam" id="PF07494">
    <property type="entry name" value="Reg_prop"/>
    <property type="match status" value="7"/>
</dbReference>
<keyword evidence="4" id="KW-0804">Transcription</keyword>
<dbReference type="GO" id="GO:0000155">
    <property type="term" value="F:phosphorelay sensor kinase activity"/>
    <property type="evidence" value="ECO:0007669"/>
    <property type="project" value="TreeGrafter"/>
</dbReference>
<dbReference type="FunFam" id="2.60.40.10:FF:000791">
    <property type="entry name" value="Two-component system sensor histidine kinase/response regulator"/>
    <property type="match status" value="1"/>
</dbReference>
<keyword evidence="2" id="KW-0805">Transcription regulation</keyword>
<sequence length="961" mass="110967">MMVYRIFWLLLITTTLLMFPVHAQDRLKNLEFKQFSTPDGLPNSMVHQVYQDRDGYIWIPTFYGLFRYDGYEVRTYKSNLYTPGLLTNNNVLCVEEDYSHRLWIGTHEGLCVLDKQTGQMRKMQLEGINKHRLNEIHVTKENKVYLGYIRGMAYYDAGQDTLVLMTHKNCKGEVPEQKNVQTILEDENGDLLIGTWQDGLYRYHIKENKFTHYPPLSENNSVLSLFQDSRGVLWVGTSGYGLYKVNFSSDKQTLSIEKNYRYDPLNISSIPSDYIYSIHEDLQTHSLWLGSRDGIGIMNMANEGTFINYKESNPEHYLPVREVNTVFRDKNGLMWIGTKGTGVFHTDTHARSFDVLYPRGNGKFFTDLISTLYIEENGASWIGFGYGVDYQSRDKKISLIPSKRPYHISYSPTSQEVLLAIHDGGVMACQNGKIIHQYKTSNCGFIPHDLVYWIHEDHKGNWWLGTYKGVGVRYKDGREYCFSRMPGIDALLSKEITCIMEDNDGSLWLATNNNGIVHVTGNMEQPETLHCQNYCMENKLLPVNTPLCFLLDKSGRIWVGTEGSGLCLYNVQDDCFESVHQAYNLPGDMVGSMEEDNHGNLWLGTNQGLARLTITGEEKGRVRTFTVADGLADNFFNQNASFYRNGTFYFGCSRGIVTFDSEMMKEKHSDISLRITDILIDGKSLEQIPEQQKSKISSFTADYTKTLIIPSAYTNFTIRFASLTYNQPQLNKYAYRLQGFDTDWHYVNAANRNAYYSQLPAGEYVFELRATNENGDWGEMRTMEILIEPPFWATWWAYLIYALLTASFLGLIWWEIRRRLMLRNRKYLQKGETDKVHHIKLQFFSNITSDDEKFLQDAIDCVNRHLDDPEFDVTQFVNEMATSRTTLHKKMKSLTGLNTTSFVRSIRLKAACKIMDENKNIRISDLAYKVGFNDPKYFSICFKKEFGMQPTEYSMKSAKNT</sequence>
<dbReference type="InterPro" id="IPR015943">
    <property type="entry name" value="WD40/YVTN_repeat-like_dom_sf"/>
</dbReference>
<dbReference type="SUPFAM" id="SSF46689">
    <property type="entry name" value="Homeodomain-like"/>
    <property type="match status" value="1"/>
</dbReference>
<dbReference type="InterPro" id="IPR013783">
    <property type="entry name" value="Ig-like_fold"/>
</dbReference>
<dbReference type="PRINTS" id="PR00032">
    <property type="entry name" value="HTHARAC"/>
</dbReference>
<dbReference type="InterPro" id="IPR011110">
    <property type="entry name" value="Reg_prop"/>
</dbReference>
<keyword evidence="3" id="KW-0238">DNA-binding</keyword>
<dbReference type="Pfam" id="PF07495">
    <property type="entry name" value="Y_Y_Y"/>
    <property type="match status" value="1"/>
</dbReference>
<feature type="transmembrane region" description="Helical" evidence="5">
    <location>
        <begin position="795"/>
        <end position="816"/>
    </location>
</feature>
<comment type="caution">
    <text evidence="7">The sequence shown here is derived from an EMBL/GenBank/DDBJ whole genome shotgun (WGS) entry which is preliminary data.</text>
</comment>
<dbReference type="Gene3D" id="2.60.40.10">
    <property type="entry name" value="Immunoglobulins"/>
    <property type="match status" value="1"/>
</dbReference>
<evidence type="ECO:0000256" key="3">
    <source>
        <dbReference type="ARBA" id="ARBA00023125"/>
    </source>
</evidence>
<evidence type="ECO:0000256" key="1">
    <source>
        <dbReference type="ARBA" id="ARBA00022553"/>
    </source>
</evidence>
<dbReference type="Gene3D" id="2.130.10.10">
    <property type="entry name" value="YVTN repeat-like/Quinoprotein amine dehydrogenase"/>
    <property type="match status" value="2"/>
</dbReference>
<organism evidence="7 8">
    <name type="scientific">Bacteroides thetaiotaomicron</name>
    <dbReference type="NCBI Taxonomy" id="818"/>
    <lineage>
        <taxon>Bacteria</taxon>
        <taxon>Pseudomonadati</taxon>
        <taxon>Bacteroidota</taxon>
        <taxon>Bacteroidia</taxon>
        <taxon>Bacteroidales</taxon>
        <taxon>Bacteroidaceae</taxon>
        <taxon>Bacteroides</taxon>
    </lineage>
</organism>
<dbReference type="SUPFAM" id="SSF101898">
    <property type="entry name" value="NHL repeat"/>
    <property type="match status" value="1"/>
</dbReference>
<dbReference type="EMBL" id="WCRS01000011">
    <property type="protein sequence ID" value="KAB4472466.1"/>
    <property type="molecule type" value="Genomic_DNA"/>
</dbReference>
<dbReference type="PANTHER" id="PTHR43547:SF2">
    <property type="entry name" value="HYBRID SIGNAL TRANSDUCTION HISTIDINE KINASE C"/>
    <property type="match status" value="1"/>
</dbReference>
<dbReference type="InterPro" id="IPR011123">
    <property type="entry name" value="Y_Y_Y"/>
</dbReference>
<keyword evidence="5" id="KW-0472">Membrane</keyword>
<keyword evidence="5" id="KW-0812">Transmembrane</keyword>
<dbReference type="SUPFAM" id="SSF63829">
    <property type="entry name" value="Calcium-dependent phosphotriesterase"/>
    <property type="match status" value="1"/>
</dbReference>
<keyword evidence="5" id="KW-1133">Transmembrane helix</keyword>
<evidence type="ECO:0000256" key="5">
    <source>
        <dbReference type="SAM" id="Phobius"/>
    </source>
</evidence>
<dbReference type="InterPro" id="IPR020449">
    <property type="entry name" value="Tscrpt_reg_AraC-type_HTH"/>
</dbReference>
<accession>A0A6I0S568</accession>
<evidence type="ECO:0000313" key="7">
    <source>
        <dbReference type="EMBL" id="KAB4472466.1"/>
    </source>
</evidence>
<dbReference type="SMART" id="SM00342">
    <property type="entry name" value="HTH_ARAC"/>
    <property type="match status" value="1"/>
</dbReference>
<evidence type="ECO:0000256" key="4">
    <source>
        <dbReference type="ARBA" id="ARBA00023163"/>
    </source>
</evidence>
<evidence type="ECO:0000256" key="2">
    <source>
        <dbReference type="ARBA" id="ARBA00023015"/>
    </source>
</evidence>
<dbReference type="GO" id="GO:0003700">
    <property type="term" value="F:DNA-binding transcription factor activity"/>
    <property type="evidence" value="ECO:0007669"/>
    <property type="project" value="InterPro"/>
</dbReference>
<dbReference type="Pfam" id="PF12833">
    <property type="entry name" value="HTH_18"/>
    <property type="match status" value="1"/>
</dbReference>
<dbReference type="AlphaFoldDB" id="A0A6I0S568"/>
<dbReference type="GO" id="GO:0043565">
    <property type="term" value="F:sequence-specific DNA binding"/>
    <property type="evidence" value="ECO:0007669"/>
    <property type="project" value="InterPro"/>
</dbReference>
<gene>
    <name evidence="7" type="ORF">GAN59_15700</name>
</gene>
<proteinExistence type="predicted"/>
<dbReference type="InterPro" id="IPR018060">
    <property type="entry name" value="HTH_AraC"/>
</dbReference>
<protein>
    <submittedName>
        <fullName evidence="7">Helix-turn-helix domain-containing protein</fullName>
    </submittedName>
</protein>
<name>A0A6I0S568_BACT4</name>
<reference evidence="7 8" key="1">
    <citation type="journal article" date="2019" name="Nat. Med.">
        <title>A library of human gut bacterial isolates paired with longitudinal multiomics data enables mechanistic microbiome research.</title>
        <authorList>
            <person name="Poyet M."/>
            <person name="Groussin M."/>
            <person name="Gibbons S.M."/>
            <person name="Avila-Pacheco J."/>
            <person name="Jiang X."/>
            <person name="Kearney S.M."/>
            <person name="Perrotta A.R."/>
            <person name="Berdy B."/>
            <person name="Zhao S."/>
            <person name="Lieberman T.D."/>
            <person name="Swanson P.K."/>
            <person name="Smith M."/>
            <person name="Roesemann S."/>
            <person name="Alexander J.E."/>
            <person name="Rich S.A."/>
            <person name="Livny J."/>
            <person name="Vlamakis H."/>
            <person name="Clish C."/>
            <person name="Bullock K."/>
            <person name="Deik A."/>
            <person name="Scott J."/>
            <person name="Pierce K.A."/>
            <person name="Xavier R.J."/>
            <person name="Alm E.J."/>
        </authorList>
    </citation>
    <scope>NUCLEOTIDE SEQUENCE [LARGE SCALE GENOMIC DNA]</scope>
    <source>
        <strain evidence="7 8">BIOML-A156</strain>
    </source>
</reference>
<dbReference type="Gene3D" id="1.10.10.60">
    <property type="entry name" value="Homeodomain-like"/>
    <property type="match status" value="1"/>
</dbReference>
<dbReference type="Proteomes" id="UP000488521">
    <property type="component" value="Unassembled WGS sequence"/>
</dbReference>
<evidence type="ECO:0000259" key="6">
    <source>
        <dbReference type="PROSITE" id="PS01124"/>
    </source>
</evidence>
<keyword evidence="1" id="KW-0597">Phosphoprotein</keyword>
<dbReference type="PROSITE" id="PS01124">
    <property type="entry name" value="HTH_ARAC_FAMILY_2"/>
    <property type="match status" value="1"/>
</dbReference>